<keyword evidence="1" id="KW-0472">Membrane</keyword>
<name>A0AAW0FFS3_9APHY</name>
<accession>A0AAW0FFS3</accession>
<protein>
    <recommendedName>
        <fullName evidence="5">ATP synthase F0 subunit 8</fullName>
    </recommendedName>
</protein>
<comment type="caution">
    <text evidence="2">The sequence shown here is derived from an EMBL/GenBank/DDBJ whole genome shotgun (WGS) entry which is preliminary data.</text>
</comment>
<keyword evidence="1" id="KW-0812">Transmembrane</keyword>
<feature type="transmembrane region" description="Helical" evidence="1">
    <location>
        <begin position="31"/>
        <end position="50"/>
    </location>
</feature>
<dbReference type="Proteomes" id="UP001385951">
    <property type="component" value="Unassembled WGS sequence"/>
</dbReference>
<dbReference type="AlphaFoldDB" id="A0AAW0FFS3"/>
<evidence type="ECO:0000313" key="4">
    <source>
        <dbReference type="Proteomes" id="UP001385951"/>
    </source>
</evidence>
<sequence length="114" mass="12584">MASNSTVTASQTHTASTAMLTIVNYFTPQNLIIMILMPTVAFMGGLWLGLRWLRWMARNLSAHSIEVALEGGSNVEEGVPEFFPARDRNDVVWTPNGNIPDQRIDEKGQAALPQ</sequence>
<evidence type="ECO:0000256" key="1">
    <source>
        <dbReference type="SAM" id="Phobius"/>
    </source>
</evidence>
<reference evidence="2 4" key="1">
    <citation type="submission" date="2022-09" db="EMBL/GenBank/DDBJ databases">
        <authorList>
            <person name="Palmer J.M."/>
        </authorList>
    </citation>
    <scope>NUCLEOTIDE SEQUENCE [LARGE SCALE GENOMIC DNA]</scope>
    <source>
        <strain evidence="2 4">DSM 7382</strain>
    </source>
</reference>
<gene>
    <name evidence="3" type="ORF">QCA50_011468</name>
    <name evidence="2" type="ORF">QCA50_020661</name>
</gene>
<dbReference type="EMBL" id="JASBNA010000119">
    <property type="protein sequence ID" value="KAK7676398.1"/>
    <property type="molecule type" value="Genomic_DNA"/>
</dbReference>
<dbReference type="EMBL" id="JASBNA010000020">
    <property type="protein sequence ID" value="KAK7685601.1"/>
    <property type="molecule type" value="Genomic_DNA"/>
</dbReference>
<keyword evidence="1" id="KW-1133">Transmembrane helix</keyword>
<evidence type="ECO:0008006" key="5">
    <source>
        <dbReference type="Google" id="ProtNLM"/>
    </source>
</evidence>
<proteinExistence type="predicted"/>
<evidence type="ECO:0000313" key="2">
    <source>
        <dbReference type="EMBL" id="KAK7676398.1"/>
    </source>
</evidence>
<organism evidence="2 4">
    <name type="scientific">Cerrena zonata</name>
    <dbReference type="NCBI Taxonomy" id="2478898"/>
    <lineage>
        <taxon>Eukaryota</taxon>
        <taxon>Fungi</taxon>
        <taxon>Dikarya</taxon>
        <taxon>Basidiomycota</taxon>
        <taxon>Agaricomycotina</taxon>
        <taxon>Agaricomycetes</taxon>
        <taxon>Polyporales</taxon>
        <taxon>Cerrenaceae</taxon>
        <taxon>Cerrena</taxon>
    </lineage>
</organism>
<keyword evidence="4" id="KW-1185">Reference proteome</keyword>
<evidence type="ECO:0000313" key="3">
    <source>
        <dbReference type="EMBL" id="KAK7685601.1"/>
    </source>
</evidence>